<keyword evidence="3" id="KW-0862">Zinc</keyword>
<evidence type="ECO:0000313" key="7">
    <source>
        <dbReference type="Proteomes" id="UP001205105"/>
    </source>
</evidence>
<keyword evidence="7" id="KW-1185">Reference proteome</keyword>
<dbReference type="PROSITE" id="PS50865">
    <property type="entry name" value="ZF_MYND_2"/>
    <property type="match status" value="1"/>
</dbReference>
<dbReference type="EMBL" id="JADXDR010000044">
    <property type="protein sequence ID" value="KAI7843037.1"/>
    <property type="molecule type" value="Genomic_DNA"/>
</dbReference>
<dbReference type="InterPro" id="IPR002893">
    <property type="entry name" value="Znf_MYND"/>
</dbReference>
<protein>
    <recommendedName>
        <fullName evidence="5">MYND-type domain-containing protein</fullName>
    </recommendedName>
</protein>
<dbReference type="Gene3D" id="6.10.140.2220">
    <property type="match status" value="1"/>
</dbReference>
<evidence type="ECO:0000259" key="5">
    <source>
        <dbReference type="PROSITE" id="PS50865"/>
    </source>
</evidence>
<feature type="domain" description="MYND-type" evidence="5">
    <location>
        <begin position="834"/>
        <end position="881"/>
    </location>
</feature>
<name>A0AAD5H814_9CHLO</name>
<comment type="caution">
    <text evidence="6">The sequence shown here is derived from an EMBL/GenBank/DDBJ whole genome shotgun (WGS) entry which is preliminary data.</text>
</comment>
<keyword evidence="1" id="KW-0479">Metal-binding</keyword>
<evidence type="ECO:0000256" key="2">
    <source>
        <dbReference type="ARBA" id="ARBA00022771"/>
    </source>
</evidence>
<evidence type="ECO:0000313" key="6">
    <source>
        <dbReference type="EMBL" id="KAI7843037.1"/>
    </source>
</evidence>
<dbReference type="GO" id="GO:0008270">
    <property type="term" value="F:zinc ion binding"/>
    <property type="evidence" value="ECO:0007669"/>
    <property type="project" value="UniProtKB-KW"/>
</dbReference>
<evidence type="ECO:0000256" key="4">
    <source>
        <dbReference type="PROSITE-ProRule" id="PRU00134"/>
    </source>
</evidence>
<evidence type="ECO:0000256" key="1">
    <source>
        <dbReference type="ARBA" id="ARBA00022723"/>
    </source>
</evidence>
<organism evidence="6 7">
    <name type="scientific">Chlorella ohadii</name>
    <dbReference type="NCBI Taxonomy" id="2649997"/>
    <lineage>
        <taxon>Eukaryota</taxon>
        <taxon>Viridiplantae</taxon>
        <taxon>Chlorophyta</taxon>
        <taxon>core chlorophytes</taxon>
        <taxon>Trebouxiophyceae</taxon>
        <taxon>Chlorellales</taxon>
        <taxon>Chlorellaceae</taxon>
        <taxon>Chlorella clade</taxon>
        <taxon>Chlorella</taxon>
    </lineage>
</organism>
<evidence type="ECO:0000256" key="3">
    <source>
        <dbReference type="ARBA" id="ARBA00022833"/>
    </source>
</evidence>
<proteinExistence type="predicted"/>
<dbReference type="SUPFAM" id="SSF144232">
    <property type="entry name" value="HIT/MYND zinc finger-like"/>
    <property type="match status" value="1"/>
</dbReference>
<keyword evidence="2 4" id="KW-0863">Zinc-finger</keyword>
<reference evidence="6" key="1">
    <citation type="submission" date="2020-11" db="EMBL/GenBank/DDBJ databases">
        <title>Chlorella ohadii genome sequencing and assembly.</title>
        <authorList>
            <person name="Murik O."/>
            <person name="Treves H."/>
            <person name="Kedem I."/>
            <person name="Shotland Y."/>
            <person name="Kaplan A."/>
        </authorList>
    </citation>
    <scope>NUCLEOTIDE SEQUENCE</scope>
    <source>
        <strain evidence="6">1</strain>
    </source>
</reference>
<gene>
    <name evidence="6" type="ORF">COHA_003369</name>
</gene>
<dbReference type="AlphaFoldDB" id="A0AAD5H814"/>
<sequence>MDITPQIDAVLRCLSGSGLPDVVRFTAAATALDQAGVQAMPRAHELSVPARRKLHSALGQLGAKLAALEQRLQERIRRHPADDSVAMYPMLACACLYTTGRIAIATGCRGRDAEQLLPSAALLLGTGRANLRRLAAIDNAAEAGLHLMAVYMLLNVAIEDDGAWARAGALFAPHAATEWLAAVTQALLADAWQDGVGDLKFVGAYAAVCYHLLPPRHDSHFRALRAAVAADAALQQRIADLLLGPCLRSAVAVLVPAAAAVAAPRWQVPNDAAELMGNHWRQLQHTMMALQVPFLEPHVAQQLRPRQQQAELQRMAVQLFWALLLELPPATQQVSEVTLNNFQISALHLLCISTGVQRYWLEREPAGGQAATAGMLREAAWDVLALMPRIAVAVAGVVRGNVMDLTGKLMTAGAVPLLCLQLAHVGCARSAAEAAQLLTAADAAVSRLLPLAHGLWQQRRAAGQQQLPPEDVSLALACLRLLTNTCSVLKHGAYDGSDAAPPGSPAEHAAAAIAARRLQVTMLRLVHWAAGTASVPAFLADVGALYGSLLELHEACHVAQEAADAVASVSGPLASGAGDAQAQSRLQGAGVAAARFEEAHRVLLSLGPGLTEGRSKRDLQRTMLQLLSLVSDAPPALLSDATLGLLGRVTAAALRGEHGLEACERMISALCVLQEPHLWAAALASGAVAAMLEVPAWAPVAQQEKTSEVLIHFMVALERMQKQALTLADELDAAGTGASDCGGGSGSSGDTSVQQQLREAAEQLGRGIAAFNQVIVGTTALPRVAAVLGEQALPAAEAAARLWRTHWQQPAQAVTLRLEAAHAAATRCCAYLQCSNVGQAGGPFAGQGEGSKRCSQCRAVWYCSTACSHADWRHGGHKLVCKALAAERAERKAQAAAGGRRWQRRLMYT</sequence>
<dbReference type="Proteomes" id="UP001205105">
    <property type="component" value="Unassembled WGS sequence"/>
</dbReference>
<dbReference type="Pfam" id="PF01753">
    <property type="entry name" value="zf-MYND"/>
    <property type="match status" value="1"/>
</dbReference>
<accession>A0AAD5H814</accession>